<gene>
    <name evidence="2" type="ORF">GWK09_10290</name>
</gene>
<dbReference type="RefSeq" id="WP_163693306.1">
    <property type="nucleotide sequence ID" value="NZ_FXTW01000002.1"/>
</dbReference>
<evidence type="ECO:0000256" key="1">
    <source>
        <dbReference type="SAM" id="Phobius"/>
    </source>
</evidence>
<evidence type="ECO:0000313" key="3">
    <source>
        <dbReference type="Proteomes" id="UP000468443"/>
    </source>
</evidence>
<feature type="transmembrane region" description="Helical" evidence="1">
    <location>
        <begin position="25"/>
        <end position="43"/>
    </location>
</feature>
<keyword evidence="1" id="KW-1133">Transmembrane helix</keyword>
<reference evidence="2 3" key="1">
    <citation type="submission" date="2020-01" db="EMBL/GenBank/DDBJ databases">
        <title>Muriicola jejuensis KCTC 22299.</title>
        <authorList>
            <person name="Wang G."/>
        </authorList>
    </citation>
    <scope>NUCLEOTIDE SEQUENCE [LARGE SCALE GENOMIC DNA]</scope>
    <source>
        <strain evidence="2 3">KCTC 22299</strain>
    </source>
</reference>
<evidence type="ECO:0000313" key="2">
    <source>
        <dbReference type="EMBL" id="NER10905.1"/>
    </source>
</evidence>
<comment type="caution">
    <text evidence="2">The sequence shown here is derived from an EMBL/GenBank/DDBJ whole genome shotgun (WGS) entry which is preliminary data.</text>
</comment>
<sequence length="172" mass="20139">MLKMKNGNTDKGDALYREEQRFTQWFVWALLLGVLAIPTYGVYRQIIQERPFGSNPMPDTGLLIFFLITVGVCVFFWWIRLRTSISNEYIHIHYAPLVNKKIFWRDVTQAEIVTYSPLIGYGLRIWTPYGTVYNVKGRKGLFMILKNGKKVMIGTQRPREIEEVVRKVMKSV</sequence>
<dbReference type="EMBL" id="JAABOP010000002">
    <property type="protein sequence ID" value="NER10905.1"/>
    <property type="molecule type" value="Genomic_DNA"/>
</dbReference>
<dbReference type="AlphaFoldDB" id="A0A6P0UCB4"/>
<protein>
    <submittedName>
        <fullName evidence="2">Uncharacterized protein</fullName>
    </submittedName>
</protein>
<organism evidence="2 3">
    <name type="scientific">Muriicola jejuensis</name>
    <dbReference type="NCBI Taxonomy" id="504488"/>
    <lineage>
        <taxon>Bacteria</taxon>
        <taxon>Pseudomonadati</taxon>
        <taxon>Bacteroidota</taxon>
        <taxon>Flavobacteriia</taxon>
        <taxon>Flavobacteriales</taxon>
        <taxon>Flavobacteriaceae</taxon>
        <taxon>Muriicola</taxon>
    </lineage>
</organism>
<feature type="transmembrane region" description="Helical" evidence="1">
    <location>
        <begin position="63"/>
        <end position="81"/>
    </location>
</feature>
<keyword evidence="1" id="KW-0812">Transmembrane</keyword>
<dbReference type="Proteomes" id="UP000468443">
    <property type="component" value="Unassembled WGS sequence"/>
</dbReference>
<accession>A0A6P0UCB4</accession>
<proteinExistence type="predicted"/>
<keyword evidence="3" id="KW-1185">Reference proteome</keyword>
<keyword evidence="1" id="KW-0472">Membrane</keyword>
<name>A0A6P0UCB4_9FLAO</name>